<dbReference type="Proteomes" id="UP000578252">
    <property type="component" value="Unassembled WGS sequence"/>
</dbReference>
<evidence type="ECO:0000313" key="4">
    <source>
        <dbReference type="Proteomes" id="UP000578252"/>
    </source>
</evidence>
<dbReference type="NCBIfam" id="TIGR02385">
    <property type="entry name" value="RelE_StbE"/>
    <property type="match status" value="1"/>
</dbReference>
<comment type="similarity">
    <text evidence="1">Belongs to the RelE toxin family.</text>
</comment>
<evidence type="ECO:0000256" key="1">
    <source>
        <dbReference type="ARBA" id="ARBA00006226"/>
    </source>
</evidence>
<accession>A0A7Y0U3B7</accession>
<dbReference type="AlphaFoldDB" id="A0A7Y0U3B7"/>
<evidence type="ECO:0000313" key="3">
    <source>
        <dbReference type="EMBL" id="NMW66171.1"/>
    </source>
</evidence>
<dbReference type="SUPFAM" id="SSF143011">
    <property type="entry name" value="RelE-like"/>
    <property type="match status" value="1"/>
</dbReference>
<reference evidence="3 4" key="1">
    <citation type="submission" date="2020-04" db="EMBL/GenBank/DDBJ databases">
        <title>Antimicrobial susceptibility and clonality of vaginal-derived multi-drug resistant Mobiluncus isolates in China.</title>
        <authorList>
            <person name="Zhang X."/>
        </authorList>
    </citation>
    <scope>NUCLEOTIDE SEQUENCE [LARGE SCALE GENOMIC DNA]</scope>
    <source>
        <strain evidence="3 4">13</strain>
    </source>
</reference>
<dbReference type="RefSeq" id="WP_169772591.1">
    <property type="nucleotide sequence ID" value="NZ_JABCUR010000021.1"/>
</dbReference>
<dbReference type="Gene3D" id="3.30.2310.20">
    <property type="entry name" value="RelE-like"/>
    <property type="match status" value="1"/>
</dbReference>
<dbReference type="EMBL" id="JABCUR010000021">
    <property type="protein sequence ID" value="NMW66171.1"/>
    <property type="molecule type" value="Genomic_DNA"/>
</dbReference>
<organism evidence="3 4">
    <name type="scientific">Mobiluncus mulieris</name>
    <dbReference type="NCBI Taxonomy" id="2052"/>
    <lineage>
        <taxon>Bacteria</taxon>
        <taxon>Bacillati</taxon>
        <taxon>Actinomycetota</taxon>
        <taxon>Actinomycetes</taxon>
        <taxon>Actinomycetales</taxon>
        <taxon>Actinomycetaceae</taxon>
        <taxon>Mobiluncus</taxon>
    </lineage>
</organism>
<dbReference type="Pfam" id="PF05016">
    <property type="entry name" value="ParE_toxin"/>
    <property type="match status" value="1"/>
</dbReference>
<name>A0A7Y0U3B7_9ACTO</name>
<dbReference type="InterPro" id="IPR007712">
    <property type="entry name" value="RelE/ParE_toxin"/>
</dbReference>
<sequence length="95" mass="10850">MTRKVILSRAVDKWLRKADARVARSIRDAIRWIAAAENPRVKGKALTGNLAGLWRYRVGDYRIVCRLDDAELTVLVLRIGHRSSVYRASRNQDSS</sequence>
<keyword evidence="2" id="KW-1277">Toxin-antitoxin system</keyword>
<dbReference type="InterPro" id="IPR035093">
    <property type="entry name" value="RelE/ParE_toxin_dom_sf"/>
</dbReference>
<dbReference type="PANTHER" id="PTHR35601:SF1">
    <property type="entry name" value="TOXIN RELE"/>
    <property type="match status" value="1"/>
</dbReference>
<proteinExistence type="inferred from homology"/>
<protein>
    <submittedName>
        <fullName evidence="3">Type II toxin-antitoxin system RelE/ParE family toxin</fullName>
    </submittedName>
</protein>
<evidence type="ECO:0000256" key="2">
    <source>
        <dbReference type="ARBA" id="ARBA00022649"/>
    </source>
</evidence>
<dbReference type="PANTHER" id="PTHR35601">
    <property type="entry name" value="TOXIN RELE"/>
    <property type="match status" value="1"/>
</dbReference>
<gene>
    <name evidence="3" type="ORF">HHJ78_11855</name>
</gene>
<comment type="caution">
    <text evidence="3">The sequence shown here is derived from an EMBL/GenBank/DDBJ whole genome shotgun (WGS) entry which is preliminary data.</text>
</comment>